<feature type="region of interest" description="Disordered" evidence="2">
    <location>
        <begin position="482"/>
        <end position="506"/>
    </location>
</feature>
<dbReference type="Proteomes" id="UP001303889">
    <property type="component" value="Unassembled WGS sequence"/>
</dbReference>
<gene>
    <name evidence="3" type="ORF">C8A05DRAFT_12716</name>
</gene>
<evidence type="ECO:0000313" key="3">
    <source>
        <dbReference type="EMBL" id="KAK3905476.1"/>
    </source>
</evidence>
<keyword evidence="1" id="KW-0175">Coiled coil</keyword>
<reference evidence="3" key="1">
    <citation type="journal article" date="2023" name="Mol. Phylogenet. Evol.">
        <title>Genome-scale phylogeny and comparative genomics of the fungal order Sordariales.</title>
        <authorList>
            <person name="Hensen N."/>
            <person name="Bonometti L."/>
            <person name="Westerberg I."/>
            <person name="Brannstrom I.O."/>
            <person name="Guillou S."/>
            <person name="Cros-Aarteil S."/>
            <person name="Calhoun S."/>
            <person name="Haridas S."/>
            <person name="Kuo A."/>
            <person name="Mondo S."/>
            <person name="Pangilinan J."/>
            <person name="Riley R."/>
            <person name="LaButti K."/>
            <person name="Andreopoulos B."/>
            <person name="Lipzen A."/>
            <person name="Chen C."/>
            <person name="Yan M."/>
            <person name="Daum C."/>
            <person name="Ng V."/>
            <person name="Clum A."/>
            <person name="Steindorff A."/>
            <person name="Ohm R.A."/>
            <person name="Martin F."/>
            <person name="Silar P."/>
            <person name="Natvig D.O."/>
            <person name="Lalanne C."/>
            <person name="Gautier V."/>
            <person name="Ament-Velasquez S.L."/>
            <person name="Kruys A."/>
            <person name="Hutchinson M.I."/>
            <person name="Powell A.J."/>
            <person name="Barry K."/>
            <person name="Miller A.N."/>
            <person name="Grigoriev I.V."/>
            <person name="Debuchy R."/>
            <person name="Gladieux P."/>
            <person name="Hiltunen Thoren M."/>
            <person name="Johannesson H."/>
        </authorList>
    </citation>
    <scope>NUCLEOTIDE SEQUENCE</scope>
    <source>
        <strain evidence="3">CBS 103.79</strain>
    </source>
</reference>
<evidence type="ECO:0000313" key="4">
    <source>
        <dbReference type="Proteomes" id="UP001303889"/>
    </source>
</evidence>
<proteinExistence type="predicted"/>
<feature type="compositionally biased region" description="Low complexity" evidence="2">
    <location>
        <begin position="289"/>
        <end position="305"/>
    </location>
</feature>
<organism evidence="3 4">
    <name type="scientific">Staphylotrichum tortipilum</name>
    <dbReference type="NCBI Taxonomy" id="2831512"/>
    <lineage>
        <taxon>Eukaryota</taxon>
        <taxon>Fungi</taxon>
        <taxon>Dikarya</taxon>
        <taxon>Ascomycota</taxon>
        <taxon>Pezizomycotina</taxon>
        <taxon>Sordariomycetes</taxon>
        <taxon>Sordariomycetidae</taxon>
        <taxon>Sordariales</taxon>
        <taxon>Chaetomiaceae</taxon>
        <taxon>Staphylotrichum</taxon>
    </lineage>
</organism>
<feature type="compositionally biased region" description="Basic residues" evidence="2">
    <location>
        <begin position="319"/>
        <end position="331"/>
    </location>
</feature>
<reference evidence="3" key="2">
    <citation type="submission" date="2023-05" db="EMBL/GenBank/DDBJ databases">
        <authorList>
            <consortium name="Lawrence Berkeley National Laboratory"/>
            <person name="Steindorff A."/>
            <person name="Hensen N."/>
            <person name="Bonometti L."/>
            <person name="Westerberg I."/>
            <person name="Brannstrom I.O."/>
            <person name="Guillou S."/>
            <person name="Cros-Aarteil S."/>
            <person name="Calhoun S."/>
            <person name="Haridas S."/>
            <person name="Kuo A."/>
            <person name="Mondo S."/>
            <person name="Pangilinan J."/>
            <person name="Riley R."/>
            <person name="Labutti K."/>
            <person name="Andreopoulos B."/>
            <person name="Lipzen A."/>
            <person name="Chen C."/>
            <person name="Yanf M."/>
            <person name="Daum C."/>
            <person name="Ng V."/>
            <person name="Clum A."/>
            <person name="Ohm R."/>
            <person name="Martin F."/>
            <person name="Silar P."/>
            <person name="Natvig D."/>
            <person name="Lalanne C."/>
            <person name="Gautier V."/>
            <person name="Ament-Velasquez S.L."/>
            <person name="Kruys A."/>
            <person name="Hutchinson M.I."/>
            <person name="Powell A.J."/>
            <person name="Barry K."/>
            <person name="Miller A.N."/>
            <person name="Grigoriev I.V."/>
            <person name="Debuchy R."/>
            <person name="Gladieux P."/>
            <person name="Thoren M.H."/>
            <person name="Johannesson H."/>
        </authorList>
    </citation>
    <scope>NUCLEOTIDE SEQUENCE</scope>
    <source>
        <strain evidence="3">CBS 103.79</strain>
    </source>
</reference>
<accession>A0AAN6MQZ9</accession>
<comment type="caution">
    <text evidence="3">The sequence shown here is derived from an EMBL/GenBank/DDBJ whole genome shotgun (WGS) entry which is preliminary data.</text>
</comment>
<feature type="region of interest" description="Disordered" evidence="2">
    <location>
        <begin position="944"/>
        <end position="973"/>
    </location>
</feature>
<keyword evidence="4" id="KW-1185">Reference proteome</keyword>
<evidence type="ECO:0000256" key="2">
    <source>
        <dbReference type="SAM" id="MobiDB-lite"/>
    </source>
</evidence>
<protein>
    <recommendedName>
        <fullName evidence="5">Mfs allantoate protein</fullName>
    </recommendedName>
</protein>
<feature type="coiled-coil region" evidence="1">
    <location>
        <begin position="167"/>
        <end position="213"/>
    </location>
</feature>
<evidence type="ECO:0000256" key="1">
    <source>
        <dbReference type="SAM" id="Coils"/>
    </source>
</evidence>
<dbReference type="EMBL" id="MU855357">
    <property type="protein sequence ID" value="KAK3905476.1"/>
    <property type="molecule type" value="Genomic_DNA"/>
</dbReference>
<name>A0AAN6MQZ9_9PEZI</name>
<evidence type="ECO:0008006" key="5">
    <source>
        <dbReference type="Google" id="ProtNLM"/>
    </source>
</evidence>
<sequence>MVVVHEIGEPQCQALNLSDTQRCIAEATAHDGLFCRFHARQCFGLYMGYKRRNAELDACAADEPAFLRASKTALASQTFEGVVSEDQVREVHEYLFGQYVLLGKVIAARKLHHKHFFSLEMDYGHKAYLDKLVSTRHSVVKALESLERRTAQLLYEKEKWFSWVRQVQAGEDQNRENEQKKVKLEAALFRRHWREMEARLAASREKEEKMRQEAYLDEVWKERMATEPNADSAAWDPIEDVFEEDRGRYLDLIRHFLWMEPPASESNAARADNPAPPPSAPSAGELTETKTTAPGDDKATAAAAAEQDDEQQPTSQQTKKLKKRGGKKKKNKTAEQPSGDDGSSMHRLAEALTAGEEPSKTKIESRDEIRARLREGVKKDYSHVNGPMLVGTAHNPHELLDRTAPVSDPDISDLIADITKIKMLLFCRQVMSHSALLPAALRANSVEEFLSDPSIAESDLRDLCLQVEQPTLQALRDACADFARGDDPDDEDEERGDGGGQDAAPVESLREQIRYGNLTIDRVVRALDALYGDADPSPTTLPGTAARDHEPKETKMKVRICGCSIWNYASQSSMARAGWLHFSIMAKDCDFKDAIGLCRNWDEFFELNFLSLWQYFPASKWTGWSGNFLTEELTQLGFVPFHMDFSASERTTYNHLSSVSRKTLRRQQTIVETRNFVCAHMKRNDPVTRRFIQYAVMRPGEHMILVRDGRDGRIIVAPLKEHRWISRSRRGVTAVGRYISDDNWDINNEVDLLFFDLADLAREWRFGFSSYYEVYIWDFVPGQSPMDMYHHIREMLCKAHRIKGHRGKYAHTKSIMETLTRDQDTKRIRQVKPGENIQTLYDELSGPKAEFWITSTKTKEAIRTSEDIAPGVSRYIYYNDTDAVEDAILFPQELLEGYSDDMPFVEIDNPLQRFEYTQTRMLNKAIKELENLPPELGEALGYKPRLRLSSNDKPTAAPSPEPDGPGSDQFPYSVPPIWEQAHKTISSATWGANRRDLLDRLGFAAAELKLTADDVNEMYETQEVIERDRSYASKGSFHLGDLEPGSQERYRESMDLIIGVQKYESPQPQEHLDWAWLCMELLDQLGLELDYDEYNTEAVSPWPHRYIAHDIVQAFMTMGLFFPGVPETSIIQEYLGTEAGKGFKSSKIFDPASRAAKRPDVRTRTSNRPKAFWKDWEQLLAGETHFLDAYPWDWSMAIKPIIAKLYKAGMIRPAALEPNPVIVPGYATANAEPHRPGQLDLFIKYTNADDYRQRLPPTFVDYTDWPKILPAARAFASKCEASGKTPRFALLRTWSAPHFYPLMMTPPRRQSTSFIDPAGRVWEWIFIPKDSAMSEWSIHNTLMLRLGYLREQMMGLGNGFLTPADAARGKAWADVKYSGQDKWRHGRCKLDDKVVQRGDLVMVMGEDEKDLFKLCTVVTFALQTKPWLREVDLWKSFVNVDLEFLEGLDEFWLD</sequence>
<feature type="region of interest" description="Disordered" evidence="2">
    <location>
        <begin position="265"/>
        <end position="345"/>
    </location>
</feature>